<evidence type="ECO:0000313" key="1">
    <source>
        <dbReference type="EMBL" id="QSG11786.1"/>
    </source>
</evidence>
<dbReference type="GeneID" id="68860900"/>
<proteinExistence type="predicted"/>
<dbReference type="AlphaFoldDB" id="A0A897NNJ2"/>
<accession>A0A897NNJ2</accession>
<gene>
    <name evidence="1" type="ORF">HSBGL_1365</name>
</gene>
<dbReference type="InterPro" id="IPR055951">
    <property type="entry name" value="DUF7529"/>
</dbReference>
<reference evidence="1" key="1">
    <citation type="submission" date="2020-11" db="EMBL/GenBank/DDBJ databases">
        <title>Carbohydrate-dependent, anaerobic sulfur respiration: A novel catabolism in halophilic archaea.</title>
        <authorList>
            <person name="Sorokin D.Y."/>
            <person name="Messina E."/>
            <person name="Smedile F."/>
            <person name="La Cono V."/>
            <person name="Hallsworth J.E."/>
            <person name="Yakimov M.M."/>
        </authorList>
    </citation>
    <scope>NUCLEOTIDE SEQUENCE</scope>
    <source>
        <strain evidence="1">HSR-Bgl</strain>
    </source>
</reference>
<organism evidence="1 2">
    <name type="scientific">Halapricum desulfuricans</name>
    <dbReference type="NCBI Taxonomy" id="2841257"/>
    <lineage>
        <taxon>Archaea</taxon>
        <taxon>Methanobacteriati</taxon>
        <taxon>Methanobacteriota</taxon>
        <taxon>Stenosarchaea group</taxon>
        <taxon>Halobacteria</taxon>
        <taxon>Halobacteriales</taxon>
        <taxon>Haloarculaceae</taxon>
        <taxon>Halapricum</taxon>
    </lineage>
</organism>
<dbReference type="EMBL" id="CP064789">
    <property type="protein sequence ID" value="QSG11786.1"/>
    <property type="molecule type" value="Genomic_DNA"/>
</dbReference>
<sequence>MAVPVGVDTHTYPDTIYLSAARDTDMVRTGLDGAGPDTSEHLAQASDEAQSGWEQTVEDMRRMAADRADTGYETVTIAAGDTTPKPPSSGDTDEWGLSYVVPSNFADDFLDAYEQATFEETGVYQAESMGFAFVVTECLDHDANIALFIAGTYQLQFAAPLVRTAMDRDQMYTHVQKIDGTHLGTIEHDDPSAFFPDPERIYAYEM</sequence>
<protein>
    <submittedName>
        <fullName evidence="1">Uncharacterized protein</fullName>
    </submittedName>
</protein>
<dbReference type="Pfam" id="PF24373">
    <property type="entry name" value="DUF7529"/>
    <property type="match status" value="1"/>
</dbReference>
<dbReference type="RefSeq" id="WP_229126326.1">
    <property type="nucleotide sequence ID" value="NZ_CP064789.1"/>
</dbReference>
<evidence type="ECO:0000313" key="2">
    <source>
        <dbReference type="Proteomes" id="UP000663305"/>
    </source>
</evidence>
<name>A0A897NNJ2_9EURY</name>
<dbReference type="Proteomes" id="UP000663305">
    <property type="component" value="Chromosome"/>
</dbReference>